<name>A0ABS6H8X3_9PROT</name>
<evidence type="ECO:0000313" key="6">
    <source>
        <dbReference type="EMBL" id="MBU8544423.1"/>
    </source>
</evidence>
<feature type="domain" description="Helicase C-terminal" evidence="5">
    <location>
        <begin position="1049"/>
        <end position="1220"/>
    </location>
</feature>
<dbReference type="PROSITE" id="PS51194">
    <property type="entry name" value="HELICASE_CTER"/>
    <property type="match status" value="1"/>
</dbReference>
<dbReference type="Proteomes" id="UP000689967">
    <property type="component" value="Unassembled WGS sequence"/>
</dbReference>
<gene>
    <name evidence="6" type="ORF">JJQ90_11945</name>
</gene>
<dbReference type="PROSITE" id="PS51192">
    <property type="entry name" value="HELICASE_ATP_BIND_1"/>
    <property type="match status" value="1"/>
</dbReference>
<dbReference type="InterPro" id="IPR018973">
    <property type="entry name" value="MZB"/>
</dbReference>
<feature type="region of interest" description="Disordered" evidence="3">
    <location>
        <begin position="1369"/>
        <end position="1395"/>
    </location>
</feature>
<feature type="region of interest" description="Disordered" evidence="3">
    <location>
        <begin position="1548"/>
        <end position="1572"/>
    </location>
</feature>
<comment type="caution">
    <text evidence="6">The sequence shown here is derived from an EMBL/GenBank/DDBJ whole genome shotgun (WGS) entry which is preliminary data.</text>
</comment>
<dbReference type="InterPro" id="IPR001650">
    <property type="entry name" value="Helicase_C-like"/>
</dbReference>
<evidence type="ECO:0000256" key="1">
    <source>
        <dbReference type="ARBA" id="ARBA00022741"/>
    </source>
</evidence>
<keyword evidence="2" id="KW-0067">ATP-binding</keyword>
<dbReference type="GO" id="GO:0004386">
    <property type="term" value="F:helicase activity"/>
    <property type="evidence" value="ECO:0007669"/>
    <property type="project" value="UniProtKB-KW"/>
</dbReference>
<dbReference type="Pfam" id="PF00270">
    <property type="entry name" value="DEAD"/>
    <property type="match status" value="1"/>
</dbReference>
<accession>A0ABS6H8X3</accession>
<keyword evidence="6" id="KW-0347">Helicase</keyword>
<protein>
    <submittedName>
        <fullName evidence="6">DEAD/DEAH box helicase</fullName>
    </submittedName>
</protein>
<reference evidence="6 7" key="1">
    <citation type="submission" date="2021-01" db="EMBL/GenBank/DDBJ databases">
        <title>Roseomonas sp. nov, a bacterium isolated from an oil production mixture in Yumen Oilfield.</title>
        <authorList>
            <person name="Wu D."/>
        </authorList>
    </citation>
    <scope>NUCLEOTIDE SEQUENCE [LARGE SCALE GENOMIC DNA]</scope>
    <source>
        <strain evidence="6 7">ROY-5-3</strain>
    </source>
</reference>
<evidence type="ECO:0000259" key="5">
    <source>
        <dbReference type="PROSITE" id="PS51194"/>
    </source>
</evidence>
<dbReference type="RefSeq" id="WP_216875678.1">
    <property type="nucleotide sequence ID" value="NZ_JAERQM010000003.1"/>
</dbReference>
<dbReference type="Pfam" id="PF00271">
    <property type="entry name" value="Helicase_C"/>
    <property type="match status" value="1"/>
</dbReference>
<dbReference type="PANTHER" id="PTHR47957">
    <property type="entry name" value="ATP-DEPENDENT HELICASE HRQ1"/>
    <property type="match status" value="1"/>
</dbReference>
<dbReference type="SMART" id="SM00487">
    <property type="entry name" value="DEXDc"/>
    <property type="match status" value="1"/>
</dbReference>
<organism evidence="6 7">
    <name type="scientific">Falsiroseomonas oleicola</name>
    <dbReference type="NCBI Taxonomy" id="2801474"/>
    <lineage>
        <taxon>Bacteria</taxon>
        <taxon>Pseudomonadati</taxon>
        <taxon>Pseudomonadota</taxon>
        <taxon>Alphaproteobacteria</taxon>
        <taxon>Acetobacterales</taxon>
        <taxon>Roseomonadaceae</taxon>
        <taxon>Falsiroseomonas</taxon>
    </lineage>
</organism>
<evidence type="ECO:0000259" key="4">
    <source>
        <dbReference type="PROSITE" id="PS51192"/>
    </source>
</evidence>
<evidence type="ECO:0000256" key="3">
    <source>
        <dbReference type="SAM" id="MobiDB-lite"/>
    </source>
</evidence>
<dbReference type="PANTHER" id="PTHR47957:SF3">
    <property type="entry name" value="ATP-DEPENDENT HELICASE HRQ1"/>
    <property type="match status" value="1"/>
</dbReference>
<feature type="compositionally biased region" description="Low complexity" evidence="3">
    <location>
        <begin position="1369"/>
        <end position="1382"/>
    </location>
</feature>
<proteinExistence type="predicted"/>
<sequence length="2055" mass="223025">MDQELKQYATALRTYITSTYHISHPALVDLRDELLTREGAIAQRPYLESTARYEASRRFEDLKIEGPVADLLTQLGKRKAVFDPPYDHQASALELALAADYRDIVVTTGTGSGKTETFLLPILGRLAAEASAIPSSFSTRAVRALLLYPMNALVNDQLGRFRVLFGGNDVARWFTDHGGRPMKFARYTGRSLYPGRRKEDTDKHWSRLKEPLEFFTKLEDRAVSDSATRALIAELRSRGKWPAKPSSSLTKEDGISRWLGKGKWKNQGKWVRTVEQPEDSELFLRHEVQEQVPDLLVTNYSMLEYMLLRPIERDIFRETADYYAANPNQRLMLILDEAHLYRGAQGTEVAMLIRRLRNRLRLPLSQFQVICTSASFSDPEAAKRFAADLAGKPVSGFEVLTGNKRAAQPSGPGDDNVARALAGVDLQRVHDGELAVRFAAVLPLLKLSDPETSVDALTRAATEVTDADPVARALNSALSKLPVTGRLVNLTSGARAGGDQERDPVGVGPAQDVAKLALRLFPDIDPALARSAANSLVELASLAKESNGKAPLLAARAHAFFRGLPGLWACSDPKCSCVPNDLRERWAGQLPPTGALYAQPRRTCKCNARVFEVHTCRSCGSGYFKAFSFDPAAPAYLWAEDVGEVDDIDGVVQPVFLALEEPPLGSGASRNHLDPVSGRVGSESDTTREIWLPPVGQKDTAPGHFQSCLRCGAPGDNIMDHVTKGDEPFQEIVSSQLLEQPPRPDVNTPLKGRKALIFSDGRQAASRLAGKLQQYSMRDAVRPLILDGLADLERRFGAPVALEHAYAALLTGCVMRGVTLRPAQAPHFEEDLQLFRELLASVPPLTERAFLSRSAELNTHRTNKALMLALYPVLKDPHTGLSALGLGTVQALLDDTDLAALHRLPAPAEPVGLTEDERRLALLDLWLNDAVLGHAVFFPTTPSDWLDAPKGARINRTKASFPGFVKDLVGAKWFNANLRGTTASLTPWGAFLRRTFGASETANGFILRAAKLRVATAGIQWRRCDTCTTVQHFNPMSGERCRMRLGQRECGQTTSPLDPSTDPVFRSRKGHFRRQTERLASEHGYAPHPYVAAEHSAALNDGGNSGAVARTEWHELRFQDLDVEGPEGRKDGPIDVLSCTTTMEVGIDIGSLTAVALRNVPPGRANYQQRAGRAGRRGSALSTVVTYCGADSHDQEFYASPEAMVSGPVPDPTLNLDNLEIVRRHCFALVMSMFQMDAIADPHDDSVSANVFESLGRLRDFRSGGASEFSYAGLERWLGENASSVEDALAEVVPDDVIVVEPGFVEAIPARLLNGLREVGAGPVEGADLAAVLSPAVDELIMEGGGDEAATARGGLTMDWGDAVDFDTVGAPAATPDAPGAADVDRAEEAPEGGLDPEKLLDRLFDRGVLPRYAFPTDVVTFHVFDKSASTERKAVLKYSPQLGLNQALSSYAPGREVWVNGERHYSFALWTPFKRRECWQAWFGMKVYFECDRCGYARVEQRSNEHYVGQVLNCPACGTAGSLGVGTRWLQPAGFAHPVDVDAELPLEDSPAPTRPTRAKLSAPFTDRGPPAHADKAANGAGYEVWTAKQRLVLTNTGSQDRMKPGFLHCPKCGRAEPNGWNAGKFQQGGHPRPNPDHFPHGASCNGTPTVVVLGNEFETDVALFRFRLGGAAAIAPGSTVAKIVLTTVAEALASAAAKILDIEESDIGAEFRVAMTSGGRTGRDVEVYLYDLTPGGAGFVRAAVERPGLLFDTALRRLEACDCTHSCYQCLRSFKNKWDHKYLDRKLGAAFIRHVVRGQQPTIDTDDEERMLHALRVDLEEAGHEAVAVDGGLRLPGLGDRVIVLGHPMTHGEAGSVRGRVLFEQAGQSVVVDQLLVDRALPAAVKAATGALVQERGGFVLPPFLVEAVGGCPVYDPATLCLATPPPTLATVLVPGAPSGAFVVKLSRPTLERMGKGELGLDAWVVFAPTPPADFAQGKDRTPRLLVSKVGAFNATKERWTFGLPSVRGDKAHILYFSHVAPRSEAPRAEEVTVVGRAFGVFVGGQLQPLGGV</sequence>
<evidence type="ECO:0000256" key="2">
    <source>
        <dbReference type="ARBA" id="ARBA00022840"/>
    </source>
</evidence>
<feature type="domain" description="Helicase ATP-binding" evidence="4">
    <location>
        <begin position="95"/>
        <end position="394"/>
    </location>
</feature>
<keyword evidence="7" id="KW-1185">Reference proteome</keyword>
<dbReference type="Pfam" id="PF09369">
    <property type="entry name" value="MZB"/>
    <property type="match status" value="1"/>
</dbReference>
<evidence type="ECO:0000313" key="7">
    <source>
        <dbReference type="Proteomes" id="UP000689967"/>
    </source>
</evidence>
<dbReference type="InterPro" id="IPR014001">
    <property type="entry name" value="Helicase_ATP-bd"/>
</dbReference>
<dbReference type="SMART" id="SM00490">
    <property type="entry name" value="HELICc"/>
    <property type="match status" value="1"/>
</dbReference>
<keyword evidence="6" id="KW-0378">Hydrolase</keyword>
<dbReference type="EMBL" id="JAERQM010000003">
    <property type="protein sequence ID" value="MBU8544423.1"/>
    <property type="molecule type" value="Genomic_DNA"/>
</dbReference>
<dbReference type="InterPro" id="IPR011545">
    <property type="entry name" value="DEAD/DEAH_box_helicase_dom"/>
</dbReference>
<keyword evidence="1" id="KW-0547">Nucleotide-binding</keyword>